<feature type="transmembrane region" description="Helical" evidence="1">
    <location>
        <begin position="269"/>
        <end position="288"/>
    </location>
</feature>
<feature type="transmembrane region" description="Helical" evidence="1">
    <location>
        <begin position="109"/>
        <end position="125"/>
    </location>
</feature>
<evidence type="ECO:0000313" key="3">
    <source>
        <dbReference type="Proteomes" id="UP000719917"/>
    </source>
</evidence>
<organism evidence="2 3">
    <name type="scientific">Weissella confusa</name>
    <name type="common">Lactobacillus confusus</name>
    <dbReference type="NCBI Taxonomy" id="1583"/>
    <lineage>
        <taxon>Bacteria</taxon>
        <taxon>Bacillati</taxon>
        <taxon>Bacillota</taxon>
        <taxon>Bacilli</taxon>
        <taxon>Lactobacillales</taxon>
        <taxon>Lactobacillaceae</taxon>
        <taxon>Weissella</taxon>
    </lineage>
</organism>
<feature type="transmembrane region" description="Helical" evidence="1">
    <location>
        <begin position="319"/>
        <end position="336"/>
    </location>
</feature>
<dbReference type="EMBL" id="JAAAMQ010000004">
    <property type="protein sequence ID" value="NBA11227.1"/>
    <property type="molecule type" value="Genomic_DNA"/>
</dbReference>
<evidence type="ECO:0008006" key="4">
    <source>
        <dbReference type="Google" id="ProtNLM"/>
    </source>
</evidence>
<dbReference type="Proteomes" id="UP000719917">
    <property type="component" value="Unassembled WGS sequence"/>
</dbReference>
<keyword evidence="1" id="KW-0472">Membrane</keyword>
<feature type="transmembrane region" description="Helical" evidence="1">
    <location>
        <begin position="137"/>
        <end position="153"/>
    </location>
</feature>
<accession>A0AAJ2YWY1</accession>
<evidence type="ECO:0000313" key="2">
    <source>
        <dbReference type="EMBL" id="NBA11227.1"/>
    </source>
</evidence>
<feature type="transmembrane region" description="Helical" evidence="1">
    <location>
        <begin position="345"/>
        <end position="364"/>
    </location>
</feature>
<feature type="transmembrane region" description="Helical" evidence="1">
    <location>
        <begin position="80"/>
        <end position="102"/>
    </location>
</feature>
<dbReference type="RefSeq" id="WP_161690497.1">
    <property type="nucleotide sequence ID" value="NZ_JAAAMQ010000004.1"/>
</dbReference>
<gene>
    <name evidence="2" type="ORF">GTU77_03240</name>
</gene>
<name>A0AAJ2YWY1_WEICO</name>
<keyword evidence="1" id="KW-0812">Transmembrane</keyword>
<proteinExistence type="predicted"/>
<protein>
    <recommendedName>
        <fullName evidence="4">Glycosyltransferase RgtA/B/C/D-like domain-containing protein</fullName>
    </recommendedName>
</protein>
<reference evidence="2" key="1">
    <citation type="submission" date="2020-01" db="EMBL/GenBank/DDBJ databases">
        <title>First Reported Case and Whole Genome of Weissella confusa in an Equid.</title>
        <authorList>
            <person name="Little S.V."/>
            <person name="Lawhon S.D."/>
        </authorList>
    </citation>
    <scope>NUCLEOTIDE SEQUENCE</scope>
    <source>
        <strain evidence="2">718955</strain>
    </source>
</reference>
<feature type="transmembrane region" description="Helical" evidence="1">
    <location>
        <begin position="160"/>
        <end position="177"/>
    </location>
</feature>
<feature type="transmembrane region" description="Helical" evidence="1">
    <location>
        <begin position="206"/>
        <end position="230"/>
    </location>
</feature>
<feature type="transmembrane region" description="Helical" evidence="1">
    <location>
        <begin position="295"/>
        <end position="313"/>
    </location>
</feature>
<keyword evidence="1" id="KW-1133">Transmembrane helix</keyword>
<dbReference type="AlphaFoldDB" id="A0AAJ2YWY1"/>
<comment type="caution">
    <text evidence="2">The sequence shown here is derived from an EMBL/GenBank/DDBJ whole genome shotgun (WGS) entry which is preliminary data.</text>
</comment>
<feature type="transmembrane region" description="Helical" evidence="1">
    <location>
        <begin position="183"/>
        <end position="199"/>
    </location>
</feature>
<evidence type="ECO:0000256" key="1">
    <source>
        <dbReference type="SAM" id="Phobius"/>
    </source>
</evidence>
<sequence>MVRVVKNNIFWVALIGFFALVTLFSSPLSKGDAWTDTNAMLEVGRAWKHGYLPYRDVFEQRGPVLFLYYFVANLISSRGYIGIFIIEFLNLIGIWLVGYNLLDKIPNQLFAKGFATLLPIALLVSKAIEYGGAPEEFAIFWTLLGILLAYRFLDDSSEIANWKLGLVFGLSIAVIFWIKYTLLGALIGTTLVIIVVGVIKKFKQLILFGASALVAFLGSSALIVLAFQLFSGAKDLIAIYFGVNLSAYGKPVTFAKRLAFLSDANMSLWSDYAVLLVMGLIALLALVFKRKFNRLSAMLVVSVITAYLITYGVGRFNAYSFLLIAAMIVMLMLQGFGETLNNRKFAFAVSVVAITLTAWANPFIGHVPYIWNNDTLGTQVLASYIDKTPGKQSLIYYNLLDAGVERYTDVAVAGHFKYFEHTNVDDSKFPAQTRYVQRVIDNKRADYVVVGLNWGGMTPINVENTREVMGRIPPQLLTNYKFVKASESYAPIDTIGNYTQLALLKKR</sequence>